<keyword evidence="2" id="KW-0436">Ligase</keyword>
<evidence type="ECO:0000256" key="3">
    <source>
        <dbReference type="SAM" id="MobiDB-lite"/>
    </source>
</evidence>
<dbReference type="Pfam" id="PF00501">
    <property type="entry name" value="AMP-binding"/>
    <property type="match status" value="1"/>
</dbReference>
<organism evidence="6 7">
    <name type="scientific">Brevibacterium rongguiense</name>
    <dbReference type="NCBI Taxonomy" id="2695267"/>
    <lineage>
        <taxon>Bacteria</taxon>
        <taxon>Bacillati</taxon>
        <taxon>Actinomycetota</taxon>
        <taxon>Actinomycetes</taxon>
        <taxon>Micrococcales</taxon>
        <taxon>Brevibacteriaceae</taxon>
        <taxon>Brevibacterium</taxon>
    </lineage>
</organism>
<proteinExistence type="inferred from homology"/>
<dbReference type="Gene3D" id="3.40.50.1820">
    <property type="entry name" value="alpha/beta hydrolase"/>
    <property type="match status" value="1"/>
</dbReference>
<evidence type="ECO:0000256" key="2">
    <source>
        <dbReference type="ARBA" id="ARBA00022598"/>
    </source>
</evidence>
<accession>A0A6N9H697</accession>
<dbReference type="Proteomes" id="UP000469215">
    <property type="component" value="Unassembled WGS sequence"/>
</dbReference>
<evidence type="ECO:0000313" key="6">
    <source>
        <dbReference type="EMBL" id="MYM19266.1"/>
    </source>
</evidence>
<dbReference type="GO" id="GO:0031956">
    <property type="term" value="F:medium-chain fatty acid-CoA ligase activity"/>
    <property type="evidence" value="ECO:0007669"/>
    <property type="project" value="TreeGrafter"/>
</dbReference>
<dbReference type="InterPro" id="IPR000073">
    <property type="entry name" value="AB_hydrolase_1"/>
</dbReference>
<comment type="similarity">
    <text evidence="1">Belongs to the ATP-dependent AMP-binding enzyme family.</text>
</comment>
<dbReference type="InterPro" id="IPR042099">
    <property type="entry name" value="ANL_N_sf"/>
</dbReference>
<gene>
    <name evidence="6" type="ORF">GSY69_04590</name>
</gene>
<dbReference type="PANTHER" id="PTHR43201">
    <property type="entry name" value="ACYL-COA SYNTHETASE"/>
    <property type="match status" value="1"/>
</dbReference>
<dbReference type="InterPro" id="IPR029058">
    <property type="entry name" value="AB_hydrolase_fold"/>
</dbReference>
<evidence type="ECO:0000259" key="4">
    <source>
        <dbReference type="Pfam" id="PF00501"/>
    </source>
</evidence>
<dbReference type="EMBL" id="WWEQ01000013">
    <property type="protein sequence ID" value="MYM19266.1"/>
    <property type="molecule type" value="Genomic_DNA"/>
</dbReference>
<feature type="domain" description="AB hydrolase-1" evidence="5">
    <location>
        <begin position="159"/>
        <end position="330"/>
    </location>
</feature>
<dbReference type="InterPro" id="IPR020845">
    <property type="entry name" value="AMP-binding_CS"/>
</dbReference>
<dbReference type="Pfam" id="PF00561">
    <property type="entry name" value="Abhydrolase_1"/>
    <property type="match status" value="1"/>
</dbReference>
<evidence type="ECO:0000256" key="1">
    <source>
        <dbReference type="ARBA" id="ARBA00006432"/>
    </source>
</evidence>
<keyword evidence="6" id="KW-0378">Hydrolase</keyword>
<evidence type="ECO:0000313" key="7">
    <source>
        <dbReference type="Proteomes" id="UP000469215"/>
    </source>
</evidence>
<evidence type="ECO:0000259" key="5">
    <source>
        <dbReference type="Pfam" id="PF00561"/>
    </source>
</evidence>
<dbReference type="SUPFAM" id="SSF56801">
    <property type="entry name" value="Acetyl-CoA synthetase-like"/>
    <property type="match status" value="1"/>
</dbReference>
<dbReference type="InterPro" id="IPR000873">
    <property type="entry name" value="AMP-dep_synth/lig_dom"/>
</dbReference>
<dbReference type="PROSITE" id="PS00455">
    <property type="entry name" value="AMP_BINDING"/>
    <property type="match status" value="1"/>
</dbReference>
<dbReference type="RefSeq" id="WP_160952700.1">
    <property type="nucleotide sequence ID" value="NZ_WWEQ01000013.1"/>
</dbReference>
<keyword evidence="7" id="KW-1185">Reference proteome</keyword>
<reference evidence="6 7" key="1">
    <citation type="submission" date="2020-01" db="EMBL/GenBank/DDBJ databases">
        <authorList>
            <person name="Deng T."/>
        </authorList>
    </citation>
    <scope>NUCLEOTIDE SEQUENCE [LARGE SCALE GENOMIC DNA]</scope>
    <source>
        <strain evidence="6 7">5221</strain>
    </source>
</reference>
<comment type="caution">
    <text evidence="6">The sequence shown here is derived from an EMBL/GenBank/DDBJ whole genome shotgun (WGS) entry which is preliminary data.</text>
</comment>
<dbReference type="GO" id="GO:0016787">
    <property type="term" value="F:hydrolase activity"/>
    <property type="evidence" value="ECO:0007669"/>
    <property type="project" value="UniProtKB-KW"/>
</dbReference>
<feature type="domain" description="AMP-dependent synthetase/ligase" evidence="4">
    <location>
        <begin position="386"/>
        <end position="765"/>
    </location>
</feature>
<dbReference type="PANTHER" id="PTHR43201:SF5">
    <property type="entry name" value="MEDIUM-CHAIN ACYL-COA LIGASE ACSF2, MITOCHONDRIAL"/>
    <property type="match status" value="1"/>
</dbReference>
<dbReference type="AlphaFoldDB" id="A0A6N9H697"/>
<dbReference type="SUPFAM" id="SSF53474">
    <property type="entry name" value="alpha/beta-Hydrolases"/>
    <property type="match status" value="1"/>
</dbReference>
<name>A0A6N9H697_9MICO</name>
<dbReference type="GO" id="GO:0006631">
    <property type="term" value="P:fatty acid metabolic process"/>
    <property type="evidence" value="ECO:0007669"/>
    <property type="project" value="TreeGrafter"/>
</dbReference>
<protein>
    <submittedName>
        <fullName evidence="6">Alpha/beta fold hydrolase</fullName>
    </submittedName>
</protein>
<sequence>MTASPARPATLPPELPEWDPQWSRLVGAACADGVRTFHVLDTLPALRAQGIEPTGTILALHGNPTWSYLWRRLAAATVAAAPAAAAAGERVWRVIAPDQLEMGFSERLAHPALPAPRTGDWRRIADRVADFDAVVTQLLAEVPGSDAVSGAAEAPAVSAHPVVTLGHDWGGVLSLTWAARNRARVAGALTLNTAVHQPEGEPIPAALRAALAGPLLPASTVLTDAFIRVTLELADRLDPALARAYRLPYCARALRGGVGAFVADIPVNERHPSYRELQRLGEEIAGLDVPALILWGPKDPVFQERYLRDLRARLPQADVHRFETTSHLLAEDVDYAATILRWLRHRFPAGRSHAPARADGAQNASSDGAPAPGDGARLIFDALDARAQDGSPASVDMSRTPAQTVSWAHLSFVVDRIARGLQLAGLRRGDRVSLLVTPGNDLTAAAYGVLKAGGVAVVADAGLGPAGMTRAIRAADPQWIIGEVPGLTLARAAGWPGRRVSVRPLGALPGRALRVETSLTALVRDTPDGPIATPGLDDDAAILFTSGSTGPAKGVRYTHRSLGALAGLLAGHFGVRPGTGLVAGFPPFALLGPGIGATSVTPDMSVTKPRTLTAAALADAVAAGDCTMVFASPAAFANVVATAADLTAGQRAACGRVELVLSAGAPVPLSLMDAVAQVFPAAQLHSPYGMTEGLLLTDIDRPGVAQAAESGEHGVCVGTPIPGVELTIAPLTMDGTAAASLLSGADAAGVLGEVVVAAPHVKDGYDRLWDTQAQSARDGSAAEDSDAGAGAGPGAQRHRTNDIGHLDAAGRLWLEGRLQHVITAPGGPIGPAGLEAIVDELPGVLRSAAVGVGPVGTQAIVCVLEPNPAQGLHPGLAPLELADAVRAAALAALGLDVAAVLVAREFPTDIRHNSKIDRSRLARWAAEALAGGAL</sequence>
<feature type="region of interest" description="Disordered" evidence="3">
    <location>
        <begin position="773"/>
        <end position="801"/>
    </location>
</feature>
<dbReference type="Gene3D" id="3.40.50.12780">
    <property type="entry name" value="N-terminal domain of ligase-like"/>
    <property type="match status" value="1"/>
</dbReference>